<dbReference type="InterPro" id="IPR003961">
    <property type="entry name" value="FN3_dom"/>
</dbReference>
<dbReference type="InterPro" id="IPR013783">
    <property type="entry name" value="Ig-like_fold"/>
</dbReference>
<organism evidence="4 5">
    <name type="scientific">Streptomyces andamanensis</name>
    <dbReference type="NCBI Taxonomy" id="1565035"/>
    <lineage>
        <taxon>Bacteria</taxon>
        <taxon>Bacillati</taxon>
        <taxon>Actinomycetota</taxon>
        <taxon>Actinomycetes</taxon>
        <taxon>Kitasatosporales</taxon>
        <taxon>Streptomycetaceae</taxon>
        <taxon>Streptomyces</taxon>
    </lineage>
</organism>
<evidence type="ECO:0000256" key="2">
    <source>
        <dbReference type="ARBA" id="ARBA00023326"/>
    </source>
</evidence>
<evidence type="ECO:0000313" key="4">
    <source>
        <dbReference type="EMBL" id="MFC4333283.1"/>
    </source>
</evidence>
<dbReference type="PROSITE" id="PS50853">
    <property type="entry name" value="FN3"/>
    <property type="match status" value="1"/>
</dbReference>
<dbReference type="Pfam" id="PF00041">
    <property type="entry name" value="fn3"/>
    <property type="match status" value="1"/>
</dbReference>
<evidence type="ECO:0000256" key="1">
    <source>
        <dbReference type="ARBA" id="ARBA00023295"/>
    </source>
</evidence>
<dbReference type="InterPro" id="IPR036116">
    <property type="entry name" value="FN3_sf"/>
</dbReference>
<evidence type="ECO:0000259" key="3">
    <source>
        <dbReference type="PROSITE" id="PS50853"/>
    </source>
</evidence>
<keyword evidence="5" id="KW-1185">Reference proteome</keyword>
<keyword evidence="2" id="KW-0624">Polysaccharide degradation</keyword>
<dbReference type="CDD" id="cd00063">
    <property type="entry name" value="FN3"/>
    <property type="match status" value="1"/>
</dbReference>
<dbReference type="Gene3D" id="2.60.40.10">
    <property type="entry name" value="Immunoglobulins"/>
    <property type="match status" value="1"/>
</dbReference>
<dbReference type="SMART" id="SM00060">
    <property type="entry name" value="FN3"/>
    <property type="match status" value="1"/>
</dbReference>
<dbReference type="RefSeq" id="WP_381744884.1">
    <property type="nucleotide sequence ID" value="NZ_JBHSDP010000031.1"/>
</dbReference>
<proteinExistence type="predicted"/>
<dbReference type="InterPro" id="IPR038765">
    <property type="entry name" value="Papain-like_cys_pep_sf"/>
</dbReference>
<dbReference type="SUPFAM" id="SSF54001">
    <property type="entry name" value="Cysteine proteinases"/>
    <property type="match status" value="1"/>
</dbReference>
<dbReference type="EMBL" id="JBHSDP010000031">
    <property type="protein sequence ID" value="MFC4333283.1"/>
    <property type="molecule type" value="Genomic_DNA"/>
</dbReference>
<name>A0ABV8TRC4_9ACTN</name>
<accession>A0ABV8TRC4</accession>
<sequence length="728" mass="76879">MPRSLEAGGTDTLTPLLSGLVASPEQGRVRAEFVLREENGRQLPGVTVPEAWVDSGQRAAARVPEGALKDGTTYLWAMRSCTGTGCSAWSYEEELTVSATAPPAPRTTTVTLTGAALVDATAPIGAGVCAGGCPAVEDARLTLGGAADAERAVWFRPGLGQVPAGARVTRARLQLTPAECGTAACAARPVEITQLAEAWAAPQDGAALPDLLEDTPFAEAALPEEQDLGPMVQSWLEQGPVEGFVLRLPAKDRGRTLSYHSSRAADAAKRPRLVIEYVAPKAPGAPEDLRVTPGDGGLLATWNPPADPGSATDGAEYDVVVTRADGTVAARTTTREPHAVVGALANGTPYRVAVTARTAHGSGAAVTAEPRTPTAVPGGTATYRDIVQQYLDARAAILRGTRPTAAAALAAAPAGAAFQDLLNGRAADLVETRESLARHGTRYTEMTSTLSEVLAGVDDSGAVFLRAAVEDRAVLGGDGAAAEPEEGRREQRFVFSTNSGAPLLHLEADAPAAEKVLSRSAAVEDGLDVAGEPEGPVEETPEEPVELDAEGFPVQAPQAAGAMLRAAQVSGSGTADWASRNLGTKWEYGQDCTNFVSKALYHGGKMKTRAGGRKHDRAWWQQYYFFGTVKNKSYTWSGAENFRRHMINYRKAQFVHAHTARAGDIVLFKWKKERAYNHVAVVSANRHGVQLLQHGGVGRTSLAAAIARYRKSSNYIERVIILRPRSRG</sequence>
<dbReference type="Proteomes" id="UP001595824">
    <property type="component" value="Unassembled WGS sequence"/>
</dbReference>
<dbReference type="Pfam" id="PF12671">
    <property type="entry name" value="Amidase_6"/>
    <property type="match status" value="1"/>
</dbReference>
<feature type="domain" description="Fibronectin type-III" evidence="3">
    <location>
        <begin position="282"/>
        <end position="377"/>
    </location>
</feature>
<comment type="caution">
    <text evidence="4">The sequence shown here is derived from an EMBL/GenBank/DDBJ whole genome shotgun (WGS) entry which is preliminary data.</text>
</comment>
<reference evidence="5" key="1">
    <citation type="journal article" date="2019" name="Int. J. Syst. Evol. Microbiol.">
        <title>The Global Catalogue of Microorganisms (GCM) 10K type strain sequencing project: providing services to taxonomists for standard genome sequencing and annotation.</title>
        <authorList>
            <consortium name="The Broad Institute Genomics Platform"/>
            <consortium name="The Broad Institute Genome Sequencing Center for Infectious Disease"/>
            <person name="Wu L."/>
            <person name="Ma J."/>
        </authorList>
    </citation>
    <scope>NUCLEOTIDE SEQUENCE [LARGE SCALE GENOMIC DNA]</scope>
    <source>
        <strain evidence="5">PCU 347</strain>
    </source>
</reference>
<dbReference type="InterPro" id="IPR024301">
    <property type="entry name" value="Amidase_6"/>
</dbReference>
<keyword evidence="1" id="KW-0378">Hydrolase</keyword>
<keyword evidence="1" id="KW-0326">Glycosidase</keyword>
<dbReference type="SUPFAM" id="SSF49265">
    <property type="entry name" value="Fibronectin type III"/>
    <property type="match status" value="1"/>
</dbReference>
<keyword evidence="2" id="KW-0119">Carbohydrate metabolism</keyword>
<evidence type="ECO:0000313" key="5">
    <source>
        <dbReference type="Proteomes" id="UP001595824"/>
    </source>
</evidence>
<dbReference type="Gene3D" id="3.90.1720.10">
    <property type="entry name" value="endopeptidase domain like (from Nostoc punctiforme)"/>
    <property type="match status" value="1"/>
</dbReference>
<protein>
    <submittedName>
        <fullName evidence="4">Amidase domain-containing protein</fullName>
    </submittedName>
</protein>
<gene>
    <name evidence="4" type="ORF">ACFPC0_37095</name>
</gene>